<name>A0A0W0YKQ8_9GAMM</name>
<organism evidence="1 2">
    <name type="scientific">Legionella shakespearei DSM 23087</name>
    <dbReference type="NCBI Taxonomy" id="1122169"/>
    <lineage>
        <taxon>Bacteria</taxon>
        <taxon>Pseudomonadati</taxon>
        <taxon>Pseudomonadota</taxon>
        <taxon>Gammaproteobacteria</taxon>
        <taxon>Legionellales</taxon>
        <taxon>Legionellaceae</taxon>
        <taxon>Legionella</taxon>
    </lineage>
</organism>
<dbReference type="AlphaFoldDB" id="A0A0W0YKQ8"/>
<keyword evidence="2" id="KW-1185">Reference proteome</keyword>
<dbReference type="RefSeq" id="WP_018578550.1">
    <property type="nucleotide sequence ID" value="NZ_KB892436.1"/>
</dbReference>
<gene>
    <name evidence="1" type="ORF">Lsha_2321</name>
</gene>
<evidence type="ECO:0000313" key="2">
    <source>
        <dbReference type="Proteomes" id="UP000054600"/>
    </source>
</evidence>
<accession>A0A0W0YKQ8</accession>
<dbReference type="EMBL" id="LNYW01000066">
    <property type="protein sequence ID" value="KTD57480.1"/>
    <property type="molecule type" value="Genomic_DNA"/>
</dbReference>
<sequence length="234" mass="26271">MDNNKFLISFLILATSTTQVYALKTYSEVRGNFFDLTAFQMNLGASSFHTNSNTHFLPQNVFNADSFRSSGLHGALNITDLKFFAPCWLIGARIGAEGFSNLKNDVYSPLVVNGIPTGYSYQRQGGGFVDVVLETMQNQHWYLDAFAGAGYNRYSFKEFNTPLTDNYNWTVNARVGVGAGLVLQEYYSVGIEYTHDFAIKQSFSSVNLNNYQYGNYSFNSNGNSIDLTFRAYMN</sequence>
<comment type="caution">
    <text evidence="1">The sequence shown here is derived from an EMBL/GenBank/DDBJ whole genome shotgun (WGS) entry which is preliminary data.</text>
</comment>
<dbReference type="Proteomes" id="UP000054600">
    <property type="component" value="Unassembled WGS sequence"/>
</dbReference>
<dbReference type="PATRIC" id="fig|1122169.6.peg.2669"/>
<protein>
    <submittedName>
        <fullName evidence="1">Uncharacterized protein</fullName>
    </submittedName>
</protein>
<evidence type="ECO:0000313" key="1">
    <source>
        <dbReference type="EMBL" id="KTD57480.1"/>
    </source>
</evidence>
<reference evidence="1 2" key="1">
    <citation type="submission" date="2015-11" db="EMBL/GenBank/DDBJ databases">
        <title>Genomic analysis of 38 Legionella species identifies large and diverse effector repertoires.</title>
        <authorList>
            <person name="Burstein D."/>
            <person name="Amaro F."/>
            <person name="Zusman T."/>
            <person name="Lifshitz Z."/>
            <person name="Cohen O."/>
            <person name="Gilbert J.A."/>
            <person name="Pupko T."/>
            <person name="Shuman H.A."/>
            <person name="Segal G."/>
        </authorList>
    </citation>
    <scope>NUCLEOTIDE SEQUENCE [LARGE SCALE GENOMIC DNA]</scope>
    <source>
        <strain evidence="1 2">ATCC 49655</strain>
    </source>
</reference>
<dbReference type="STRING" id="1122169.Lsha_2321"/>
<proteinExistence type="predicted"/>